<dbReference type="OrthoDB" id="9763643at2"/>
<dbReference type="Proteomes" id="UP000490800">
    <property type="component" value="Unassembled WGS sequence"/>
</dbReference>
<dbReference type="Gene3D" id="3.40.630.40">
    <property type="entry name" value="Zn-dependent exopeptidases"/>
    <property type="match status" value="1"/>
</dbReference>
<dbReference type="EMBL" id="RHLK01000010">
    <property type="protein sequence ID" value="MVP01100.1"/>
    <property type="molecule type" value="Genomic_DNA"/>
</dbReference>
<sequence length="430" mass="46863">MEEYGISAAAVTRHPIMGRTKADASKITNFIRTVNPSFNAEIARNFVDIGAKYGVRGDVAVAQSIHETNWFRFGGDVKPEQNNFAGIGATGGVPGNSFPTIAAGVTAQIQHLYAYASKNPLPGGEAIIDPRFHLVTRGIAPNWEDLSGRWAVPGYDRKKYASLQDALQAGETYGHSILKLYNKMMASGPAAPVLPLIVLDAGHGGKDSGAQGSGLVEKSLALHLTLKVRDRLINTYSANVKLTRDTDVFVELSERANLANRWGAAYFVALHHNAGGGEGFETYVYPGTRNGASGQKQNVVHDEIMKFLSTQGVKDRGKKEANFAVLRETKMDALLIENLFVDNLIDANLLSNPSFLQRLADTIGDGVAKAMGLHIPGPSGPDDWKLEAVDWLYEQGLLTDPVWKQNLEQPLPLWAEALILKRLYEQIMNK</sequence>
<dbReference type="PANTHER" id="PTHR30404">
    <property type="entry name" value="N-ACETYLMURAMOYL-L-ALANINE AMIDASE"/>
    <property type="match status" value="1"/>
</dbReference>
<dbReference type="RefSeq" id="WP_157337202.1">
    <property type="nucleotide sequence ID" value="NZ_RHLK01000010.1"/>
</dbReference>
<keyword evidence="1 3" id="KW-0378">Hydrolase</keyword>
<dbReference type="Pfam" id="PF01520">
    <property type="entry name" value="Amidase_3"/>
    <property type="match status" value="1"/>
</dbReference>
<dbReference type="SUPFAM" id="SSF53187">
    <property type="entry name" value="Zn-dependent exopeptidases"/>
    <property type="match status" value="1"/>
</dbReference>
<dbReference type="CDD" id="cd02696">
    <property type="entry name" value="MurNAc-LAA"/>
    <property type="match status" value="1"/>
</dbReference>
<dbReference type="InterPro" id="IPR002508">
    <property type="entry name" value="MurNAc-LAA_cat"/>
</dbReference>
<evidence type="ECO:0000256" key="1">
    <source>
        <dbReference type="ARBA" id="ARBA00022801"/>
    </source>
</evidence>
<dbReference type="InterPro" id="IPR050695">
    <property type="entry name" value="N-acetylmuramoyl_amidase_3"/>
</dbReference>
<evidence type="ECO:0000259" key="2">
    <source>
        <dbReference type="SMART" id="SM00646"/>
    </source>
</evidence>
<name>A0A7X3FJY7_9BACL</name>
<protein>
    <submittedName>
        <fullName evidence="3">Cell wall hydrolase</fullName>
    </submittedName>
</protein>
<reference evidence="3 4" key="1">
    <citation type="journal article" date="2019" name="Microorganisms">
        <title>Paenibacillus lutrae sp. nov., A Chitinolytic Species Isolated from A River Otter in Castril Natural Park, Granada, Spain.</title>
        <authorList>
            <person name="Rodriguez M."/>
            <person name="Reina J.C."/>
            <person name="Bejar V."/>
            <person name="Llamas I."/>
        </authorList>
    </citation>
    <scope>NUCLEOTIDE SEQUENCE [LARGE SCALE GENOMIC DNA]</scope>
    <source>
        <strain evidence="3 4">N10</strain>
    </source>
</reference>
<gene>
    <name evidence="3" type="ORF">EDM21_16505</name>
</gene>
<dbReference type="SMART" id="SM00646">
    <property type="entry name" value="Ami_3"/>
    <property type="match status" value="1"/>
</dbReference>
<dbReference type="GO" id="GO:0009253">
    <property type="term" value="P:peptidoglycan catabolic process"/>
    <property type="evidence" value="ECO:0007669"/>
    <property type="project" value="InterPro"/>
</dbReference>
<dbReference type="Pfam" id="PF01832">
    <property type="entry name" value="Glucosaminidase"/>
    <property type="match status" value="1"/>
</dbReference>
<dbReference type="PANTHER" id="PTHR30404:SF0">
    <property type="entry name" value="N-ACETYLMURAMOYL-L-ALANINE AMIDASE AMIC"/>
    <property type="match status" value="1"/>
</dbReference>
<dbReference type="GO" id="GO:0004040">
    <property type="term" value="F:amidase activity"/>
    <property type="evidence" value="ECO:0007669"/>
    <property type="project" value="InterPro"/>
</dbReference>
<dbReference type="InterPro" id="IPR002901">
    <property type="entry name" value="MGlyc_endo_b_GlcNAc-like_dom"/>
</dbReference>
<dbReference type="GO" id="GO:0008745">
    <property type="term" value="F:N-acetylmuramoyl-L-alanine amidase activity"/>
    <property type="evidence" value="ECO:0007669"/>
    <property type="project" value="InterPro"/>
</dbReference>
<organism evidence="3 4">
    <name type="scientific">Paenibacillus lutrae</name>
    <dbReference type="NCBI Taxonomy" id="2078573"/>
    <lineage>
        <taxon>Bacteria</taxon>
        <taxon>Bacillati</taxon>
        <taxon>Bacillota</taxon>
        <taxon>Bacilli</taxon>
        <taxon>Bacillales</taxon>
        <taxon>Paenibacillaceae</taxon>
        <taxon>Paenibacillus</taxon>
    </lineage>
</organism>
<feature type="domain" description="MurNAc-LAA" evidence="2">
    <location>
        <begin position="256"/>
        <end position="368"/>
    </location>
</feature>
<keyword evidence="4" id="KW-1185">Reference proteome</keyword>
<evidence type="ECO:0000313" key="4">
    <source>
        <dbReference type="Proteomes" id="UP000490800"/>
    </source>
</evidence>
<dbReference type="GO" id="GO:0030288">
    <property type="term" value="C:outer membrane-bounded periplasmic space"/>
    <property type="evidence" value="ECO:0007669"/>
    <property type="project" value="TreeGrafter"/>
</dbReference>
<accession>A0A7X3FJY7</accession>
<dbReference type="AlphaFoldDB" id="A0A7X3FJY7"/>
<proteinExistence type="predicted"/>
<comment type="caution">
    <text evidence="3">The sequence shown here is derived from an EMBL/GenBank/DDBJ whole genome shotgun (WGS) entry which is preliminary data.</text>
</comment>
<evidence type="ECO:0000313" key="3">
    <source>
        <dbReference type="EMBL" id="MVP01100.1"/>
    </source>
</evidence>